<keyword evidence="1" id="KW-0472">Membrane</keyword>
<keyword evidence="3" id="KW-1185">Reference proteome</keyword>
<keyword evidence="1" id="KW-1133">Transmembrane helix</keyword>
<accession>A0A3D9SPT9</accession>
<evidence type="ECO:0000313" key="2">
    <source>
        <dbReference type="EMBL" id="REE97976.1"/>
    </source>
</evidence>
<protein>
    <recommendedName>
        <fullName evidence="4">DUF4232 domain-containing protein</fullName>
    </recommendedName>
</protein>
<dbReference type="RefSeq" id="WP_170177696.1">
    <property type="nucleotide sequence ID" value="NZ_QTTT01000001.1"/>
</dbReference>
<proteinExistence type="predicted"/>
<evidence type="ECO:0000313" key="3">
    <source>
        <dbReference type="Proteomes" id="UP000256661"/>
    </source>
</evidence>
<organism evidence="2 3">
    <name type="scientific">Thermomonospora umbrina</name>
    <dbReference type="NCBI Taxonomy" id="111806"/>
    <lineage>
        <taxon>Bacteria</taxon>
        <taxon>Bacillati</taxon>
        <taxon>Actinomycetota</taxon>
        <taxon>Actinomycetes</taxon>
        <taxon>Streptosporangiales</taxon>
        <taxon>Thermomonosporaceae</taxon>
        <taxon>Thermomonospora</taxon>
    </lineage>
</organism>
<dbReference type="EMBL" id="QTTT01000001">
    <property type="protein sequence ID" value="REE97976.1"/>
    <property type="molecule type" value="Genomic_DNA"/>
</dbReference>
<evidence type="ECO:0000256" key="1">
    <source>
        <dbReference type="SAM" id="Phobius"/>
    </source>
</evidence>
<comment type="caution">
    <text evidence="2">The sequence shown here is derived from an EMBL/GenBank/DDBJ whole genome shotgun (WGS) entry which is preliminary data.</text>
</comment>
<reference evidence="2 3" key="1">
    <citation type="submission" date="2018-08" db="EMBL/GenBank/DDBJ databases">
        <title>Sequencing the genomes of 1000 actinobacteria strains.</title>
        <authorList>
            <person name="Klenk H.-P."/>
        </authorList>
    </citation>
    <scope>NUCLEOTIDE SEQUENCE [LARGE SCALE GENOMIC DNA]</scope>
    <source>
        <strain evidence="2 3">DSM 43927</strain>
    </source>
</reference>
<sequence>MDVDTDGHEDEMAYWRRRALALAGSLAVVALLAWACNAGRDESAVRTGASATPSPSKASGALPMVMPTVTVTATAKVRMPPKPHSKPNEDGNACARHDVVVSFTSQAARYKGGDRPQFTLSVVNTGARSCTFDVGPKALETRITSGSDKIWSSAHCAEGPGSSPRELRRGIPYIQTITWDRRRSTPACADTRRRAAPGTYVATLRSAGDKVERRVFRLR</sequence>
<gene>
    <name evidence="2" type="ORF">DFJ69_3456</name>
</gene>
<feature type="transmembrane region" description="Helical" evidence="1">
    <location>
        <begin position="19"/>
        <end position="36"/>
    </location>
</feature>
<name>A0A3D9SPT9_9ACTN</name>
<dbReference type="Proteomes" id="UP000256661">
    <property type="component" value="Unassembled WGS sequence"/>
</dbReference>
<evidence type="ECO:0008006" key="4">
    <source>
        <dbReference type="Google" id="ProtNLM"/>
    </source>
</evidence>
<keyword evidence="1" id="KW-0812">Transmembrane</keyword>
<dbReference type="AlphaFoldDB" id="A0A3D9SPT9"/>